<name>A0A4R6SNY6_LABRH</name>
<protein>
    <submittedName>
        <fullName evidence="2">Uncharacterized protein</fullName>
    </submittedName>
</protein>
<comment type="caution">
    <text evidence="2">The sequence shown here is derived from an EMBL/GenBank/DDBJ whole genome shotgun (WGS) entry which is preliminary data.</text>
</comment>
<sequence length="150" mass="14425">MSHHVTATAQNPSGAVEVVHVANTATSAAPLDLGSTGSGGLVKTSATQVEGESKMRGANLPTDNIEAASNTIQRGKADLAATAGAETRLNVLDLVGGGGGGGGGGAAAGQQNANNATGAVAQNNPDVDQASQNSQQGAANATPQTPTLGN</sequence>
<accession>A0A4R6SNY6</accession>
<dbReference type="RefSeq" id="WP_133847759.1">
    <property type="nucleotide sequence ID" value="NZ_SNXZ01000001.1"/>
</dbReference>
<proteinExistence type="predicted"/>
<feature type="compositionally biased region" description="Gly residues" evidence="1">
    <location>
        <begin position="95"/>
        <end position="107"/>
    </location>
</feature>
<evidence type="ECO:0000313" key="3">
    <source>
        <dbReference type="Proteomes" id="UP000295444"/>
    </source>
</evidence>
<dbReference type="EMBL" id="SNXZ01000001">
    <property type="protein sequence ID" value="TDQ04923.1"/>
    <property type="molecule type" value="Genomic_DNA"/>
</dbReference>
<organism evidence="2 3">
    <name type="scientific">Labedaea rhizosphaerae</name>
    <dbReference type="NCBI Taxonomy" id="598644"/>
    <lineage>
        <taxon>Bacteria</taxon>
        <taxon>Bacillati</taxon>
        <taxon>Actinomycetota</taxon>
        <taxon>Actinomycetes</taxon>
        <taxon>Pseudonocardiales</taxon>
        <taxon>Pseudonocardiaceae</taxon>
        <taxon>Labedaea</taxon>
    </lineage>
</organism>
<reference evidence="2 3" key="1">
    <citation type="submission" date="2019-03" db="EMBL/GenBank/DDBJ databases">
        <title>Genomic Encyclopedia of Type Strains, Phase IV (KMG-IV): sequencing the most valuable type-strain genomes for metagenomic binning, comparative biology and taxonomic classification.</title>
        <authorList>
            <person name="Goeker M."/>
        </authorList>
    </citation>
    <scope>NUCLEOTIDE SEQUENCE [LARGE SCALE GENOMIC DNA]</scope>
    <source>
        <strain evidence="2 3">DSM 45361</strain>
    </source>
</reference>
<gene>
    <name evidence="2" type="ORF">EV186_101884</name>
</gene>
<evidence type="ECO:0000313" key="2">
    <source>
        <dbReference type="EMBL" id="TDQ04923.1"/>
    </source>
</evidence>
<feature type="compositionally biased region" description="Low complexity" evidence="1">
    <location>
        <begin position="108"/>
        <end position="141"/>
    </location>
</feature>
<evidence type="ECO:0000256" key="1">
    <source>
        <dbReference type="SAM" id="MobiDB-lite"/>
    </source>
</evidence>
<keyword evidence="3" id="KW-1185">Reference proteome</keyword>
<dbReference type="AlphaFoldDB" id="A0A4R6SNY6"/>
<dbReference type="Proteomes" id="UP000295444">
    <property type="component" value="Unassembled WGS sequence"/>
</dbReference>
<feature type="region of interest" description="Disordered" evidence="1">
    <location>
        <begin position="95"/>
        <end position="150"/>
    </location>
</feature>